<evidence type="ECO:0000313" key="3">
    <source>
        <dbReference type="Proteomes" id="UP000536604"/>
    </source>
</evidence>
<dbReference type="RefSeq" id="WP_184293229.1">
    <property type="nucleotide sequence ID" value="NZ_JACHJO010000012.1"/>
</dbReference>
<evidence type="ECO:0000313" key="2">
    <source>
        <dbReference type="EMBL" id="MBB6121778.1"/>
    </source>
</evidence>
<accession>A0A841IZT9</accession>
<proteinExistence type="predicted"/>
<gene>
    <name evidence="2" type="ORF">FHS13_003757</name>
</gene>
<feature type="region of interest" description="Disordered" evidence="1">
    <location>
        <begin position="114"/>
        <end position="138"/>
    </location>
</feature>
<dbReference type="EMBL" id="JACHJO010000012">
    <property type="protein sequence ID" value="MBB6121778.1"/>
    <property type="molecule type" value="Genomic_DNA"/>
</dbReference>
<feature type="compositionally biased region" description="Low complexity" evidence="1">
    <location>
        <begin position="114"/>
        <end position="127"/>
    </location>
</feature>
<dbReference type="Proteomes" id="UP000536604">
    <property type="component" value="Unassembled WGS sequence"/>
</dbReference>
<reference evidence="2 3" key="1">
    <citation type="submission" date="2020-08" db="EMBL/GenBank/DDBJ databases">
        <title>Genomic Encyclopedia of Type Strains, Phase III (KMG-III): the genomes of soil and plant-associated and newly described type strains.</title>
        <authorList>
            <person name="Whitman W."/>
        </authorList>
    </citation>
    <scope>NUCLEOTIDE SEQUENCE [LARGE SCALE GENOMIC DNA]</scope>
    <source>
        <strain evidence="2 3">CECT 8712</strain>
    </source>
</reference>
<dbReference type="AlphaFoldDB" id="A0A841IZT9"/>
<protein>
    <submittedName>
        <fullName evidence="2">Uncharacterized protein</fullName>
    </submittedName>
</protein>
<organism evidence="2 3">
    <name type="scientific">Nocardiopsis algeriensis</name>
    <dbReference type="NCBI Taxonomy" id="1478215"/>
    <lineage>
        <taxon>Bacteria</taxon>
        <taxon>Bacillati</taxon>
        <taxon>Actinomycetota</taxon>
        <taxon>Actinomycetes</taxon>
        <taxon>Streptosporangiales</taxon>
        <taxon>Nocardiopsidaceae</taxon>
        <taxon>Nocardiopsis</taxon>
    </lineage>
</organism>
<keyword evidence="3" id="KW-1185">Reference proteome</keyword>
<comment type="caution">
    <text evidence="2">The sequence shown here is derived from an EMBL/GenBank/DDBJ whole genome shotgun (WGS) entry which is preliminary data.</text>
</comment>
<sequence>MIAVLLPPPLGRPSRLPALADRLDAHGVSAVRPRIEGDELPPHAARYVARASLEISRLAAPGTPVALVAEGDAGPLVGAVGAAQRAAHRPVLGYVLVDALLPRPGGSTRAEIAASQSAEGAQASPAEPGEPPGYRTEHLPAVADWPDAPCGYLLTDPACAHLARLARMRGWPVRRTRPEEAPEALAGLLRELRGRG</sequence>
<evidence type="ECO:0000256" key="1">
    <source>
        <dbReference type="SAM" id="MobiDB-lite"/>
    </source>
</evidence>
<name>A0A841IZT9_9ACTN</name>